<comment type="subcellular location">
    <subcellularLocation>
        <location evidence="1">Cell membrane</location>
        <topology evidence="1">Multi-pass membrane protein</topology>
    </subcellularLocation>
</comment>
<dbReference type="PANTHER" id="PTHR43124">
    <property type="entry name" value="PURINE EFFLUX PUMP PBUE"/>
    <property type="match status" value="1"/>
</dbReference>
<dbReference type="Gene3D" id="1.20.1250.20">
    <property type="entry name" value="MFS general substrate transporter like domains"/>
    <property type="match status" value="1"/>
</dbReference>
<reference evidence="8 9" key="1">
    <citation type="submission" date="2024-01" db="EMBL/GenBank/DDBJ databases">
        <title>Draft genome sequence of Gordonia sp. PKS22-38.</title>
        <authorList>
            <person name="Suphannarot A."/>
            <person name="Mingma R."/>
        </authorList>
    </citation>
    <scope>NUCLEOTIDE SEQUENCE [LARGE SCALE GENOMIC DNA]</scope>
    <source>
        <strain evidence="8 9">PKS22-38</strain>
    </source>
</reference>
<dbReference type="InterPro" id="IPR020846">
    <property type="entry name" value="MFS_dom"/>
</dbReference>
<feature type="transmembrane region" description="Helical" evidence="6">
    <location>
        <begin position="20"/>
        <end position="41"/>
    </location>
</feature>
<evidence type="ECO:0000256" key="5">
    <source>
        <dbReference type="ARBA" id="ARBA00023136"/>
    </source>
</evidence>
<keyword evidence="3 6" id="KW-0812">Transmembrane</keyword>
<feature type="transmembrane region" description="Helical" evidence="6">
    <location>
        <begin position="248"/>
        <end position="268"/>
    </location>
</feature>
<evidence type="ECO:0000256" key="4">
    <source>
        <dbReference type="ARBA" id="ARBA00022989"/>
    </source>
</evidence>
<dbReference type="InterPro" id="IPR036259">
    <property type="entry name" value="MFS_trans_sf"/>
</dbReference>
<evidence type="ECO:0000259" key="7">
    <source>
        <dbReference type="PROSITE" id="PS50850"/>
    </source>
</evidence>
<comment type="caution">
    <text evidence="8">The sequence shown here is derived from an EMBL/GenBank/DDBJ whole genome shotgun (WGS) entry which is preliminary data.</text>
</comment>
<dbReference type="Pfam" id="PF07690">
    <property type="entry name" value="MFS_1"/>
    <property type="match status" value="1"/>
</dbReference>
<evidence type="ECO:0000313" key="8">
    <source>
        <dbReference type="EMBL" id="MEE4023345.1"/>
    </source>
</evidence>
<feature type="transmembrane region" description="Helical" evidence="6">
    <location>
        <begin position="112"/>
        <end position="131"/>
    </location>
</feature>
<dbReference type="InterPro" id="IPR050189">
    <property type="entry name" value="MFS_Efflux_Transporters"/>
</dbReference>
<keyword evidence="2" id="KW-1003">Cell membrane</keyword>
<dbReference type="Proteomes" id="UP001335729">
    <property type="component" value="Unassembled WGS sequence"/>
</dbReference>
<feature type="transmembrane region" description="Helical" evidence="6">
    <location>
        <begin position="53"/>
        <end position="74"/>
    </location>
</feature>
<evidence type="ECO:0000256" key="2">
    <source>
        <dbReference type="ARBA" id="ARBA00022475"/>
    </source>
</evidence>
<sequence>MTTTQLSETTRGRSRLPGIVYVLAAGVFLMGTTEFVVAGILPEIATDLDITVADAGLMVTVFAVGMIVGTPLMAVATLRLRRRVTLALALVVFAIGHVIVAVSSSFPVILGARFLTALSTGGFWAVAAVVAARAACAGASSRALGIVLGGGMLANVIGVPLGAFAGQTIGWRGPFWALTFLALVGAVVIYRLTPDDSSDDPAPSIRRELTSLRDVRVWLVLAGCVAVCGSSLAVYTFIAPLLTDNTGLSSAVVPLVLMVYGAGALIGSNLGGRLGARRPYGVLFAAAIMTFLVLVLLGLLSHHAIVTVALIGFLGLFGMSTNPVLIGKAVRYADQAPTLASALCTSAFNVGTALGSWMAAGALDSAWGPTGPVVVGAAVAAFYLIPLVLLLMRDRADSRASTVR</sequence>
<evidence type="ECO:0000256" key="6">
    <source>
        <dbReference type="SAM" id="Phobius"/>
    </source>
</evidence>
<feature type="transmembrane region" description="Helical" evidence="6">
    <location>
        <begin position="338"/>
        <end position="360"/>
    </location>
</feature>
<keyword evidence="5 6" id="KW-0472">Membrane</keyword>
<organism evidence="8 9">
    <name type="scientific">Gordonia prachuapensis</name>
    <dbReference type="NCBI Taxonomy" id="3115651"/>
    <lineage>
        <taxon>Bacteria</taxon>
        <taxon>Bacillati</taxon>
        <taxon>Actinomycetota</taxon>
        <taxon>Actinomycetes</taxon>
        <taxon>Mycobacteriales</taxon>
        <taxon>Gordoniaceae</taxon>
        <taxon>Gordonia</taxon>
    </lineage>
</organism>
<accession>A0ABU7MSN9</accession>
<feature type="transmembrane region" description="Helical" evidence="6">
    <location>
        <begin position="143"/>
        <end position="163"/>
    </location>
</feature>
<evidence type="ECO:0000256" key="3">
    <source>
        <dbReference type="ARBA" id="ARBA00022692"/>
    </source>
</evidence>
<dbReference type="EMBL" id="JAZDUE010000007">
    <property type="protein sequence ID" value="MEE4023345.1"/>
    <property type="molecule type" value="Genomic_DNA"/>
</dbReference>
<protein>
    <submittedName>
        <fullName evidence="8">MFS transporter</fullName>
    </submittedName>
</protein>
<dbReference type="CDD" id="cd17324">
    <property type="entry name" value="MFS_NepI_like"/>
    <property type="match status" value="1"/>
</dbReference>
<dbReference type="InterPro" id="IPR011701">
    <property type="entry name" value="MFS"/>
</dbReference>
<gene>
    <name evidence="8" type="ORF">V1Y59_09680</name>
</gene>
<proteinExistence type="predicted"/>
<feature type="transmembrane region" description="Helical" evidence="6">
    <location>
        <begin position="175"/>
        <end position="194"/>
    </location>
</feature>
<evidence type="ECO:0000256" key="1">
    <source>
        <dbReference type="ARBA" id="ARBA00004651"/>
    </source>
</evidence>
<dbReference type="RefSeq" id="WP_330504633.1">
    <property type="nucleotide sequence ID" value="NZ_JAZDUE010000007.1"/>
</dbReference>
<dbReference type="PROSITE" id="PS50850">
    <property type="entry name" value="MFS"/>
    <property type="match status" value="1"/>
</dbReference>
<dbReference type="PANTHER" id="PTHR43124:SF3">
    <property type="entry name" value="CHLORAMPHENICOL EFFLUX PUMP RV0191"/>
    <property type="match status" value="1"/>
</dbReference>
<feature type="transmembrane region" description="Helical" evidence="6">
    <location>
        <begin position="86"/>
        <end position="106"/>
    </location>
</feature>
<feature type="domain" description="Major facilitator superfamily (MFS) profile" evidence="7">
    <location>
        <begin position="19"/>
        <end position="395"/>
    </location>
</feature>
<feature type="transmembrane region" description="Helical" evidence="6">
    <location>
        <begin position="280"/>
        <end position="299"/>
    </location>
</feature>
<dbReference type="SUPFAM" id="SSF103473">
    <property type="entry name" value="MFS general substrate transporter"/>
    <property type="match status" value="1"/>
</dbReference>
<feature type="transmembrane region" description="Helical" evidence="6">
    <location>
        <begin position="305"/>
        <end position="326"/>
    </location>
</feature>
<feature type="transmembrane region" description="Helical" evidence="6">
    <location>
        <begin position="372"/>
        <end position="392"/>
    </location>
</feature>
<keyword evidence="9" id="KW-1185">Reference proteome</keyword>
<name>A0ABU7MSN9_9ACTN</name>
<feature type="transmembrane region" description="Helical" evidence="6">
    <location>
        <begin position="215"/>
        <end position="242"/>
    </location>
</feature>
<evidence type="ECO:0000313" key="9">
    <source>
        <dbReference type="Proteomes" id="UP001335729"/>
    </source>
</evidence>
<keyword evidence="4 6" id="KW-1133">Transmembrane helix</keyword>